<dbReference type="PANTHER" id="PTHR11005">
    <property type="entry name" value="LYSOSOMAL ACID LIPASE-RELATED"/>
    <property type="match status" value="1"/>
</dbReference>
<dbReference type="InterPro" id="IPR029058">
    <property type="entry name" value="AB_hydrolase_fold"/>
</dbReference>
<dbReference type="AlphaFoldDB" id="A0A8J8NRG9"/>
<keyword evidence="5" id="KW-0443">Lipid metabolism</keyword>
<feature type="active site" description="Nucleophile" evidence="8">
    <location>
        <position position="160"/>
    </location>
</feature>
<dbReference type="OrthoDB" id="8040642at2759"/>
<evidence type="ECO:0000259" key="9">
    <source>
        <dbReference type="Pfam" id="PF04083"/>
    </source>
</evidence>
<comment type="similarity">
    <text evidence="1 7">Belongs to the AB hydrolase superfamily. Lipase family.</text>
</comment>
<evidence type="ECO:0000313" key="11">
    <source>
        <dbReference type="Proteomes" id="UP000785679"/>
    </source>
</evidence>
<feature type="active site" description="Charge relay system" evidence="8">
    <location>
        <position position="363"/>
    </location>
</feature>
<dbReference type="PIRSF" id="PIRSF000862">
    <property type="entry name" value="Steryl_ester_lip"/>
    <property type="match status" value="1"/>
</dbReference>
<protein>
    <recommendedName>
        <fullName evidence="7">Lipase</fullName>
    </recommendedName>
</protein>
<dbReference type="FunFam" id="3.40.50.1820:FF:000057">
    <property type="entry name" value="Lipase"/>
    <property type="match status" value="1"/>
</dbReference>
<evidence type="ECO:0000256" key="2">
    <source>
        <dbReference type="ARBA" id="ARBA00022729"/>
    </source>
</evidence>
<keyword evidence="4 7" id="KW-0442">Lipid degradation</keyword>
<keyword evidence="3 7" id="KW-0378">Hydrolase</keyword>
<organism evidence="10 11">
    <name type="scientific">Halteria grandinella</name>
    <dbReference type="NCBI Taxonomy" id="5974"/>
    <lineage>
        <taxon>Eukaryota</taxon>
        <taxon>Sar</taxon>
        <taxon>Alveolata</taxon>
        <taxon>Ciliophora</taxon>
        <taxon>Intramacronucleata</taxon>
        <taxon>Spirotrichea</taxon>
        <taxon>Stichotrichia</taxon>
        <taxon>Sporadotrichida</taxon>
        <taxon>Halteriidae</taxon>
        <taxon>Halteria</taxon>
    </lineage>
</organism>
<keyword evidence="6" id="KW-0325">Glycoprotein</keyword>
<gene>
    <name evidence="10" type="ORF">FGO68_gene10870</name>
</gene>
<evidence type="ECO:0000313" key="10">
    <source>
        <dbReference type="EMBL" id="TNV78836.1"/>
    </source>
</evidence>
<feature type="domain" description="Partial AB-hydrolase lipase" evidence="9">
    <location>
        <begin position="22"/>
        <end position="82"/>
    </location>
</feature>
<keyword evidence="11" id="KW-1185">Reference proteome</keyword>
<evidence type="ECO:0000256" key="1">
    <source>
        <dbReference type="ARBA" id="ARBA00010701"/>
    </source>
</evidence>
<dbReference type="Proteomes" id="UP000785679">
    <property type="component" value="Unassembled WGS sequence"/>
</dbReference>
<feature type="active site" description="Charge relay system" evidence="8">
    <location>
        <position position="333"/>
    </location>
</feature>
<dbReference type="SUPFAM" id="SSF53474">
    <property type="entry name" value="alpha/beta-Hydrolases"/>
    <property type="match status" value="1"/>
</dbReference>
<reference evidence="10" key="1">
    <citation type="submission" date="2019-06" db="EMBL/GenBank/DDBJ databases">
        <authorList>
            <person name="Zheng W."/>
        </authorList>
    </citation>
    <scope>NUCLEOTIDE SEQUENCE</scope>
    <source>
        <strain evidence="10">QDHG01</strain>
    </source>
</reference>
<dbReference type="Pfam" id="PF04083">
    <property type="entry name" value="Abhydro_lipase"/>
    <property type="match status" value="1"/>
</dbReference>
<dbReference type="GO" id="GO:0016788">
    <property type="term" value="F:hydrolase activity, acting on ester bonds"/>
    <property type="evidence" value="ECO:0007669"/>
    <property type="project" value="InterPro"/>
</dbReference>
<keyword evidence="2" id="KW-0732">Signal</keyword>
<accession>A0A8J8NRG9</accession>
<evidence type="ECO:0000256" key="5">
    <source>
        <dbReference type="ARBA" id="ARBA00023098"/>
    </source>
</evidence>
<evidence type="ECO:0000256" key="4">
    <source>
        <dbReference type="ARBA" id="ARBA00022963"/>
    </source>
</evidence>
<dbReference type="InterPro" id="IPR025483">
    <property type="entry name" value="Lipase_euk"/>
</dbReference>
<proteinExistence type="inferred from homology"/>
<evidence type="ECO:0000256" key="8">
    <source>
        <dbReference type="PIRSR" id="PIRSR000862-1"/>
    </source>
</evidence>
<evidence type="ECO:0000256" key="7">
    <source>
        <dbReference type="PIRNR" id="PIRNR000862"/>
    </source>
</evidence>
<dbReference type="GO" id="GO:0016042">
    <property type="term" value="P:lipid catabolic process"/>
    <property type="evidence" value="ECO:0007669"/>
    <property type="project" value="UniProtKB-KW"/>
</dbReference>
<evidence type="ECO:0000256" key="6">
    <source>
        <dbReference type="ARBA" id="ARBA00023180"/>
    </source>
</evidence>
<dbReference type="InterPro" id="IPR006693">
    <property type="entry name" value="AB_hydrolase_lipase"/>
</dbReference>
<dbReference type="EMBL" id="RRYP01009772">
    <property type="protein sequence ID" value="TNV78836.1"/>
    <property type="molecule type" value="Genomic_DNA"/>
</dbReference>
<name>A0A8J8NRG9_HALGN</name>
<dbReference type="Gene3D" id="3.40.50.1820">
    <property type="entry name" value="alpha/beta hydrolase"/>
    <property type="match status" value="1"/>
</dbReference>
<sequence length="389" mass="44355">MIERYASNYNANEDNDAWKSLKEIANQNGFDHEEYTVTTSDGYILTLYRIPGFLNETKPYIKKPVVLLQHGLEGDATNWVLNSADKAPAFNLVSEGFDVWLGNNRGCRYSVSHTTLDPEKNKPQFWDFDFEDMGLKDVPAEIDFILKSTGQEKLSYVGHSEGTTQMFVGLSMIPEYYAEKMNLFVALAPVASLNHTKAVPFQILADNIDEVKHYLVDTLGMYNIFPPNYYTQWETAQFCSVFSAFCMSFLTMIADLDPSVDNLNRTNTYLTHFPSGAGYRNIVHYAQLIKSDKFLRYDYGTAINQQKYGQATPPEYPLEKISVPTGMFVGLQDLLGDPEDCRWLHSKINKAVTFYKEYPFLGHMTFAIGNDMSYFQVDVINLIKQHATN</sequence>
<comment type="caution">
    <text evidence="10">The sequence shown here is derived from an EMBL/GenBank/DDBJ whole genome shotgun (WGS) entry which is preliminary data.</text>
</comment>
<evidence type="ECO:0000256" key="3">
    <source>
        <dbReference type="ARBA" id="ARBA00022801"/>
    </source>
</evidence>